<proteinExistence type="predicted"/>
<organism evidence="1 2">
    <name type="scientific">Bradyrhizobium hipponense</name>
    <dbReference type="NCBI Taxonomy" id="2605638"/>
    <lineage>
        <taxon>Bacteria</taxon>
        <taxon>Pseudomonadati</taxon>
        <taxon>Pseudomonadota</taxon>
        <taxon>Alphaproteobacteria</taxon>
        <taxon>Hyphomicrobiales</taxon>
        <taxon>Nitrobacteraceae</taxon>
        <taxon>Bradyrhizobium</taxon>
    </lineage>
</organism>
<evidence type="ECO:0000313" key="2">
    <source>
        <dbReference type="Proteomes" id="UP000324797"/>
    </source>
</evidence>
<protein>
    <recommendedName>
        <fullName evidence="3">Proteic killer suppression protein</fullName>
    </recommendedName>
</protein>
<evidence type="ECO:0008006" key="3">
    <source>
        <dbReference type="Google" id="ProtNLM"/>
    </source>
</evidence>
<sequence length="109" mass="12580">MVVDICFREARLRRVFNDDSLLRKRYGDDLASKIATRMAVLRAAKHLGFVPQRPPIRLCKHDGSPTMFTVDVDPPRRLRFVAIGTRPQRDQRLALDRVHSIEIVAFDPN</sequence>
<name>A0A5S4YMG9_9BRAD</name>
<dbReference type="RefSeq" id="WP_148741365.1">
    <property type="nucleotide sequence ID" value="NZ_VSTH01000070.1"/>
</dbReference>
<accession>A0A5S4YMG9</accession>
<keyword evidence="2" id="KW-1185">Reference proteome</keyword>
<comment type="caution">
    <text evidence="1">The sequence shown here is derived from an EMBL/GenBank/DDBJ whole genome shotgun (WGS) entry which is preliminary data.</text>
</comment>
<evidence type="ECO:0000313" key="1">
    <source>
        <dbReference type="EMBL" id="TYO64545.1"/>
    </source>
</evidence>
<gene>
    <name evidence="1" type="ORF">FXV83_21320</name>
</gene>
<reference evidence="1 2" key="1">
    <citation type="submission" date="2019-08" db="EMBL/GenBank/DDBJ databases">
        <title>Bradyrhizobium hipponensis sp. nov., a rhizobium isolated from a Lupinus angustifolius root nodule in Tunisia.</title>
        <authorList>
            <person name="Off K."/>
            <person name="Rejili M."/>
            <person name="Mars M."/>
            <person name="Brachmann A."/>
            <person name="Marin M."/>
        </authorList>
    </citation>
    <scope>NUCLEOTIDE SEQUENCE [LARGE SCALE GENOMIC DNA]</scope>
    <source>
        <strain evidence="2">aSej3</strain>
    </source>
</reference>
<dbReference type="EMBL" id="VSTH01000070">
    <property type="protein sequence ID" value="TYO64545.1"/>
    <property type="molecule type" value="Genomic_DNA"/>
</dbReference>
<dbReference type="Proteomes" id="UP000324797">
    <property type="component" value="Unassembled WGS sequence"/>
</dbReference>
<dbReference type="AlphaFoldDB" id="A0A5S4YMG9"/>